<evidence type="ECO:0000259" key="3">
    <source>
        <dbReference type="Pfam" id="PF07950"/>
    </source>
</evidence>
<evidence type="ECO:0000256" key="2">
    <source>
        <dbReference type="SAM" id="Phobius"/>
    </source>
</evidence>
<feature type="region of interest" description="Disordered" evidence="1">
    <location>
        <begin position="1"/>
        <end position="40"/>
    </location>
</feature>
<dbReference type="OrthoDB" id="10259513at2759"/>
<reference evidence="4 5" key="1">
    <citation type="journal article" date="2020" name="bioRxiv">
        <title>Whole genome comparisons of ergot fungi reveals the divergence and evolution of species within the genus Claviceps are the result of varying mechanisms driving genome evolution and host range expansion.</title>
        <authorList>
            <person name="Wyka S.A."/>
            <person name="Mondo S.J."/>
            <person name="Liu M."/>
            <person name="Dettman J."/>
            <person name="Nalam V."/>
            <person name="Broders K.D."/>
        </authorList>
    </citation>
    <scope>NUCLEOTIDE SEQUENCE [LARGE SCALE GENOMIC DNA]</scope>
    <source>
        <strain evidence="4 5">CCC 1485</strain>
    </source>
</reference>
<name>A0A9P7MC87_9HYPO</name>
<keyword evidence="2" id="KW-0472">Membrane</keyword>
<feature type="compositionally biased region" description="Low complexity" evidence="1">
    <location>
        <begin position="18"/>
        <end position="36"/>
    </location>
</feature>
<dbReference type="InterPro" id="IPR039960">
    <property type="entry name" value="MCP1"/>
</dbReference>
<accession>A0A9P7MC87</accession>
<feature type="transmembrane region" description="Helical" evidence="2">
    <location>
        <begin position="311"/>
        <end position="334"/>
    </location>
</feature>
<proteinExistence type="predicted"/>
<feature type="domain" description="Mitochondrial adapter protein MCP1 transmembrane" evidence="3">
    <location>
        <begin position="222"/>
        <end position="337"/>
    </location>
</feature>
<evidence type="ECO:0000313" key="4">
    <source>
        <dbReference type="EMBL" id="KAG5937139.1"/>
    </source>
</evidence>
<dbReference type="GO" id="GO:0007005">
    <property type="term" value="P:mitochondrion organization"/>
    <property type="evidence" value="ECO:0007669"/>
    <property type="project" value="TreeGrafter"/>
</dbReference>
<dbReference type="PANTHER" id="PTHR38409:SF1">
    <property type="entry name" value="MITOCHONDRIAL ADAPTER PROTEIN MCP1"/>
    <property type="match status" value="1"/>
</dbReference>
<dbReference type="GO" id="GO:0005741">
    <property type="term" value="C:mitochondrial outer membrane"/>
    <property type="evidence" value="ECO:0007669"/>
    <property type="project" value="TreeGrafter"/>
</dbReference>
<sequence length="356" mass="38341">MNTTSGRSRHGKGTQDTPPSLLQLDPSPIDSPSPISLEDDQDVLISGGDLNDKESLLQGTETGFVQRNSTVPAGTAHAPGLSSHGGRSAIFYLTRLQKYSSYAMGIFTALHLTNVSLIPAITRSVLSSETFLLMTREIYQTSLSEPIIVFLPVLTHIGSGIALRLLRRWQNMQRYGGRTPGLHVLQQLRESLSGTLNGNGAVRLWPVLSYISLSGYAFTACYAAHVFMNRVLPLAVEGDSSNIGLAYVAHGFAQHPLTSYVAYLALLGTASGHMVWGMAKWLGWAPSTNSWRGKEGVVADKKTWRTRQLRWFGVHGVSIGVAALWAVGGLGVVARGGLAEGWVGKVYDGLFGHVGL</sequence>
<dbReference type="Proteomes" id="UP000706124">
    <property type="component" value="Unassembled WGS sequence"/>
</dbReference>
<dbReference type="PANTHER" id="PTHR38409">
    <property type="entry name" value="MDM10-COMPLEMENTING PROTEIN 1"/>
    <property type="match status" value="1"/>
</dbReference>
<evidence type="ECO:0000313" key="5">
    <source>
        <dbReference type="Proteomes" id="UP000706124"/>
    </source>
</evidence>
<dbReference type="Pfam" id="PF07950">
    <property type="entry name" value="MCP1_TM"/>
    <property type="match status" value="1"/>
</dbReference>
<feature type="transmembrane region" description="Helical" evidence="2">
    <location>
        <begin position="146"/>
        <end position="166"/>
    </location>
</feature>
<organism evidence="4 5">
    <name type="scientific">Claviceps pazoutovae</name>
    <dbReference type="NCBI Taxonomy" id="1649127"/>
    <lineage>
        <taxon>Eukaryota</taxon>
        <taxon>Fungi</taxon>
        <taxon>Dikarya</taxon>
        <taxon>Ascomycota</taxon>
        <taxon>Pezizomycotina</taxon>
        <taxon>Sordariomycetes</taxon>
        <taxon>Hypocreomycetidae</taxon>
        <taxon>Hypocreales</taxon>
        <taxon>Clavicipitaceae</taxon>
        <taxon>Claviceps</taxon>
    </lineage>
</organism>
<feature type="transmembrane region" description="Helical" evidence="2">
    <location>
        <begin position="260"/>
        <end position="282"/>
    </location>
</feature>
<keyword evidence="2" id="KW-0812">Transmembrane</keyword>
<evidence type="ECO:0000256" key="1">
    <source>
        <dbReference type="SAM" id="MobiDB-lite"/>
    </source>
</evidence>
<dbReference type="AlphaFoldDB" id="A0A9P7MC87"/>
<dbReference type="GO" id="GO:0055088">
    <property type="term" value="P:lipid homeostasis"/>
    <property type="evidence" value="ECO:0007669"/>
    <property type="project" value="InterPro"/>
</dbReference>
<protein>
    <recommendedName>
        <fullName evidence="3">Mitochondrial adapter protein MCP1 transmembrane domain-containing protein</fullName>
    </recommendedName>
</protein>
<dbReference type="EMBL" id="SRPO01000193">
    <property type="protein sequence ID" value="KAG5937139.1"/>
    <property type="molecule type" value="Genomic_DNA"/>
</dbReference>
<dbReference type="InterPro" id="IPR012472">
    <property type="entry name" value="MCP1_TM"/>
</dbReference>
<feature type="transmembrane region" description="Helical" evidence="2">
    <location>
        <begin position="207"/>
        <end position="228"/>
    </location>
</feature>
<comment type="caution">
    <text evidence="4">The sequence shown here is derived from an EMBL/GenBank/DDBJ whole genome shotgun (WGS) entry which is preliminary data.</text>
</comment>
<keyword evidence="5" id="KW-1185">Reference proteome</keyword>
<keyword evidence="2" id="KW-1133">Transmembrane helix</keyword>
<feature type="transmembrane region" description="Helical" evidence="2">
    <location>
        <begin position="102"/>
        <end position="126"/>
    </location>
</feature>
<gene>
    <name evidence="4" type="ORF">E4U60_002109</name>
</gene>